<reference evidence="2" key="1">
    <citation type="submission" date="2021-01" db="EMBL/GenBank/DDBJ databases">
        <authorList>
            <person name="Corre E."/>
            <person name="Pelletier E."/>
            <person name="Niang G."/>
            <person name="Scheremetjew M."/>
            <person name="Finn R."/>
            <person name="Kale V."/>
            <person name="Holt S."/>
            <person name="Cochrane G."/>
            <person name="Meng A."/>
            <person name="Brown T."/>
            <person name="Cohen L."/>
        </authorList>
    </citation>
    <scope>NUCLEOTIDE SEQUENCE</scope>
    <source>
        <strain evidence="2">Pop2</strain>
    </source>
</reference>
<evidence type="ECO:0000256" key="1">
    <source>
        <dbReference type="SAM" id="MobiDB-lite"/>
    </source>
</evidence>
<sequence length="405" mass="45553">MTNNGNDLTIPPDAPEKKQKVTSLDDIIRDSSIRTEKRRKQKSMISKDIMQQHNNNSHNNTYNKKNDKDESSNSRTVSSTVVSKKITKGKHYKKWIKVSTGPPPLQLSTTPMDFNNMPTPGMEMGYTKESCIKSVLCQRHIIAHTANSQKKDDATSSSSSSDYYLLFDRRGGVVETNNGWILFVNFGGKDTTNQNFDPASTTTKRTNIQKHKNVFFNGGRQMTFSIDPTKKDHERTLFQYLCETVLVKEERRDDKKENDQRMAVAGGTTGKQQKGDISTSFLRLEETNHDAVSFKGSTKPSDTEEEEEEKAIVIFARLDNRSEYIFCGDCQCSQVMPRKMNNNDNEGPVEILLNLNNFEELTIKDAGMTRSSVSSSLSATSSSSFPSTASMTPFSKMVMTCGRDK</sequence>
<feature type="region of interest" description="Disordered" evidence="1">
    <location>
        <begin position="289"/>
        <end position="308"/>
    </location>
</feature>
<feature type="compositionally biased region" description="Low complexity" evidence="1">
    <location>
        <begin position="53"/>
        <end position="63"/>
    </location>
</feature>
<feature type="region of interest" description="Disordered" evidence="1">
    <location>
        <begin position="251"/>
        <end position="277"/>
    </location>
</feature>
<dbReference type="EMBL" id="HBGN01033966">
    <property type="protein sequence ID" value="CAD9351283.1"/>
    <property type="molecule type" value="Transcribed_RNA"/>
</dbReference>
<feature type="region of interest" description="Disordered" evidence="1">
    <location>
        <begin position="1"/>
        <end position="85"/>
    </location>
</feature>
<gene>
    <name evidence="2" type="ORF">DBRI1063_LOCUS21872</name>
</gene>
<feature type="compositionally biased region" description="Low complexity" evidence="1">
    <location>
        <begin position="73"/>
        <end position="84"/>
    </location>
</feature>
<evidence type="ECO:0000313" key="2">
    <source>
        <dbReference type="EMBL" id="CAD9351283.1"/>
    </source>
</evidence>
<name>A0A7S1ZX70_9STRA</name>
<feature type="compositionally biased region" description="Basic and acidic residues" evidence="1">
    <location>
        <begin position="26"/>
        <end position="35"/>
    </location>
</feature>
<accession>A0A7S1ZX70</accession>
<proteinExistence type="predicted"/>
<feature type="compositionally biased region" description="Basic and acidic residues" evidence="1">
    <location>
        <begin position="251"/>
        <end position="260"/>
    </location>
</feature>
<organism evidence="2">
    <name type="scientific">Ditylum brightwellii</name>
    <dbReference type="NCBI Taxonomy" id="49249"/>
    <lineage>
        <taxon>Eukaryota</taxon>
        <taxon>Sar</taxon>
        <taxon>Stramenopiles</taxon>
        <taxon>Ochrophyta</taxon>
        <taxon>Bacillariophyta</taxon>
        <taxon>Mediophyceae</taxon>
        <taxon>Lithodesmiophycidae</taxon>
        <taxon>Lithodesmiales</taxon>
        <taxon>Lithodesmiaceae</taxon>
        <taxon>Ditylum</taxon>
    </lineage>
</organism>
<protein>
    <submittedName>
        <fullName evidence="2">Uncharacterized protein</fullName>
    </submittedName>
</protein>
<dbReference type="AlphaFoldDB" id="A0A7S1ZX70"/>